<feature type="coiled-coil region" evidence="1">
    <location>
        <begin position="645"/>
        <end position="810"/>
    </location>
</feature>
<dbReference type="SUPFAM" id="SSF48340">
    <property type="entry name" value="Interferon-induced guanylate-binding protein 1 (GBP1), C-terminal domain"/>
    <property type="match status" value="1"/>
</dbReference>
<feature type="coiled-coil region" evidence="1">
    <location>
        <begin position="1074"/>
        <end position="1126"/>
    </location>
</feature>
<dbReference type="GO" id="GO:0005525">
    <property type="term" value="F:GTP binding"/>
    <property type="evidence" value="ECO:0007669"/>
    <property type="project" value="InterPro"/>
</dbReference>
<dbReference type="PANTHER" id="PTHR23159:SF31">
    <property type="entry name" value="CENTROSOME-ASSOCIATED PROTEIN CEP250 ISOFORM X1"/>
    <property type="match status" value="1"/>
</dbReference>
<organism evidence="3 4">
    <name type="scientific">Romanomermis culicivorax</name>
    <name type="common">Nematode worm</name>
    <dbReference type="NCBI Taxonomy" id="13658"/>
    <lineage>
        <taxon>Eukaryota</taxon>
        <taxon>Metazoa</taxon>
        <taxon>Ecdysozoa</taxon>
        <taxon>Nematoda</taxon>
        <taxon>Enoplea</taxon>
        <taxon>Dorylaimia</taxon>
        <taxon>Mermithida</taxon>
        <taxon>Mermithoidea</taxon>
        <taxon>Mermithidae</taxon>
        <taxon>Romanomermis</taxon>
    </lineage>
</organism>
<protein>
    <submittedName>
        <fullName evidence="4">Uncharacterized protein</fullName>
    </submittedName>
</protein>
<name>A0A915III2_ROMCU</name>
<accession>A0A915III2</accession>
<feature type="coiled-coil region" evidence="1">
    <location>
        <begin position="97"/>
        <end position="131"/>
    </location>
</feature>
<reference evidence="4" key="1">
    <citation type="submission" date="2022-11" db="UniProtKB">
        <authorList>
            <consortium name="WormBaseParasite"/>
        </authorList>
    </citation>
    <scope>IDENTIFICATION</scope>
</reference>
<proteinExistence type="predicted"/>
<feature type="coiled-coil region" evidence="1">
    <location>
        <begin position="835"/>
        <end position="985"/>
    </location>
</feature>
<dbReference type="GO" id="GO:0003924">
    <property type="term" value="F:GTPase activity"/>
    <property type="evidence" value="ECO:0007669"/>
    <property type="project" value="InterPro"/>
</dbReference>
<dbReference type="PANTHER" id="PTHR23159">
    <property type="entry name" value="CENTROSOMAL PROTEIN 2"/>
    <property type="match status" value="1"/>
</dbReference>
<feature type="coiled-coil region" evidence="1">
    <location>
        <begin position="1011"/>
        <end position="1045"/>
    </location>
</feature>
<dbReference type="InterPro" id="IPR036543">
    <property type="entry name" value="Guanylate-bd_C_sf"/>
</dbReference>
<feature type="region of interest" description="Disordered" evidence="2">
    <location>
        <begin position="522"/>
        <end position="561"/>
    </location>
</feature>
<feature type="coiled-coil region" evidence="1">
    <location>
        <begin position="423"/>
        <end position="506"/>
    </location>
</feature>
<sequence>MTNEEKYTIRNVRNEYGLPLRNPCLVRDTKMVEKVQCIGSPKDVAPIPMSGWFQGIQTLSTNLRSQASELAQEILGDDVDDDRGSTVGNEQPSDATISLLERKIESLNAEILNLQKANHDLFERATNAEKQIISPAKFEVESFDFPTTSSISAAEAPKINKFELKSLNDEIKELKAECSHWKCLVKCKEEDSNKEKVRFEHENEKLKYEVQNLRSQLDQALKISQDPSSSRNDADWENWNAESAVDEKKVDISDNSINIQMDSILQKNQSLTLECENLRKESSILSSNLRDKNQELDKRREELLEMSKAYEELNRDLEQEKSTNGQTSETNRQLAAKLDSLRGDIIEYEERYELCKRENEKAVSQLETFFEKFKNDLVDSRRADEASTEECKERLEHVTQELVQSLEKRDKLIVDVGKFENVVESFRQQLAEFRTQNQDLKRENEILKKALQEVGDVKQILEETDEQLTEINRTAKENELNRLKLELELRQEIDRLKEENSDLSKSIDLLRRPTTQIDDIKSINTAPGSKAPSCASSEEDFDETSKVTIKEKKGSGSGSPYMQIDVVKKQDFQCQTTENRTWDYSDATTNTDNSLDDETESLKLKNEELNSKVQSLLVENENNDQCIEDKDREIHHLNQLVIKMGQELEKDLKESESRSQSITEKLNSEISSLKNDREKLRRDLEILESKNSDLRIRSDALEAQNSEFKLKLDESASTQSFVDDEIESLKRNNEEFNSRVESLLLENKDKDQKIAHLNQLIVKMSQELEKNLKESESKSLENFVKLNSEVLSLKDQREKLRQDLGIWESENLDLRTRIDVLEALNFELKQTLSENLKYDGKIEQLNLELQQLRNENSGYCSKIQLLENRNFNLEPGLSGSTTCNEQYENLRNEYANELSNRKELELRLQNLDSQYKNLQIEYSNQDSNLRNLIDQKSELENENSSLKSQIELISREKNLSLALKIEQLESEKQQLIILVNEKHEESLKFYNEWQQSLLCKERSPSLSSEEMEKFKDEISSKNEQITLMETNFNRLSAENEKLKLNMNLVIQSKDRATSELYAERQRSDKLVEQVKVHEDSAQKATKELDRLKIHLVHIENSYTQELVKAEERESNLRQQLTKLEGQLINQSDFRQDQTYKNMLTIHFWLVLFRAMLIFSQKLKDQIVELSQSLEQALDQRDASLTQLSDVQLELEQRQKSVSNLQNVLLQFQKERDEKSYREIERFNKELQQLKLERATTTDKIHELEIEISKLREVESKSHDLEKLMSEKDLLINEMKHEELSLVYTRVLTTLEIETTAGGNVASEFGCL</sequence>
<feature type="coiled-coil region" evidence="1">
    <location>
        <begin position="1216"/>
        <end position="1284"/>
    </location>
</feature>
<dbReference type="OMA" id="WNAESAV"/>
<feature type="compositionally biased region" description="Basic and acidic residues" evidence="2">
    <location>
        <begin position="543"/>
        <end position="554"/>
    </location>
</feature>
<keyword evidence="3" id="KW-1185">Reference proteome</keyword>
<keyword evidence="1" id="KW-0175">Coiled coil</keyword>
<feature type="coiled-coil region" evidence="1">
    <location>
        <begin position="164"/>
        <end position="223"/>
    </location>
</feature>
<evidence type="ECO:0000313" key="3">
    <source>
        <dbReference type="Proteomes" id="UP000887565"/>
    </source>
</evidence>
<evidence type="ECO:0000313" key="4">
    <source>
        <dbReference type="WBParaSite" id="nRc.2.0.1.t13187-RA"/>
    </source>
</evidence>
<evidence type="ECO:0000256" key="2">
    <source>
        <dbReference type="SAM" id="MobiDB-lite"/>
    </source>
</evidence>
<evidence type="ECO:0000256" key="1">
    <source>
        <dbReference type="SAM" id="Coils"/>
    </source>
</evidence>
<dbReference type="WBParaSite" id="nRc.2.0.1.t13187-RA">
    <property type="protein sequence ID" value="nRc.2.0.1.t13187-RA"/>
    <property type="gene ID" value="nRc.2.0.1.g13187"/>
</dbReference>
<dbReference type="Proteomes" id="UP000887565">
    <property type="component" value="Unplaced"/>
</dbReference>
<feature type="coiled-coil region" evidence="1">
    <location>
        <begin position="261"/>
        <end position="365"/>
    </location>
</feature>